<evidence type="ECO:0008006" key="3">
    <source>
        <dbReference type="Google" id="ProtNLM"/>
    </source>
</evidence>
<keyword evidence="2" id="KW-1185">Reference proteome</keyword>
<evidence type="ECO:0000313" key="2">
    <source>
        <dbReference type="Proteomes" id="UP001500837"/>
    </source>
</evidence>
<organism evidence="1 2">
    <name type="scientific">Halarchaeum salinum</name>
    <dbReference type="NCBI Taxonomy" id="489912"/>
    <lineage>
        <taxon>Archaea</taxon>
        <taxon>Methanobacteriati</taxon>
        <taxon>Methanobacteriota</taxon>
        <taxon>Stenosarchaea group</taxon>
        <taxon>Halobacteria</taxon>
        <taxon>Halobacteriales</taxon>
        <taxon>Halobacteriaceae</taxon>
    </lineage>
</organism>
<protein>
    <recommendedName>
        <fullName evidence="3">MarR family transcriptional regulator</fullName>
    </recommendedName>
</protein>
<dbReference type="Proteomes" id="UP001500837">
    <property type="component" value="Unassembled WGS sequence"/>
</dbReference>
<dbReference type="EMBL" id="BAAABL010000002">
    <property type="protein sequence ID" value="GAA0289645.1"/>
    <property type="molecule type" value="Genomic_DNA"/>
</dbReference>
<proteinExistence type="predicted"/>
<comment type="caution">
    <text evidence="1">The sequence shown here is derived from an EMBL/GenBank/DDBJ whole genome shotgun (WGS) entry which is preliminary data.</text>
</comment>
<name>A0AAV3S4C2_9EURY</name>
<gene>
    <name evidence="1" type="ORF">GCM10009066_00210</name>
</gene>
<dbReference type="RefSeq" id="WP_211312970.1">
    <property type="nucleotide sequence ID" value="NZ_BAAABL010000002.1"/>
</dbReference>
<sequence length="317" mass="36736">MSIQETRISDESLTFPAGAGEVSIRNRIEGHLRYHYSRRLFVQDVEESEDGYYVKVGVAYPRDVSDCRKQDNVLKMVNIGDVKTLYASPMDDGYYRMKLPERSDLYDAFKERHKDILTRLDWSMARAIYSKVYKLTPVRNQLNSVIEIVDFIRHEAPDTVRRLENAQTTSNTRDYLDVFEELGYVRIEDGTMYQGPKMESADMQGLQEEDIIGDIIDEGYYLLRQKLGLAMLNHFPKFANAYYLSALRRSEPELHLSVEDIAENLQAEYQDDTTDTWKLGRKLDSLHDVGVLKFQDREVTGREDVYNSVEPNIPSLG</sequence>
<reference evidence="1 2" key="1">
    <citation type="journal article" date="2019" name="Int. J. Syst. Evol. Microbiol.">
        <title>The Global Catalogue of Microorganisms (GCM) 10K type strain sequencing project: providing services to taxonomists for standard genome sequencing and annotation.</title>
        <authorList>
            <consortium name="The Broad Institute Genomics Platform"/>
            <consortium name="The Broad Institute Genome Sequencing Center for Infectious Disease"/>
            <person name="Wu L."/>
            <person name="Ma J."/>
        </authorList>
    </citation>
    <scope>NUCLEOTIDE SEQUENCE [LARGE SCALE GENOMIC DNA]</scope>
    <source>
        <strain evidence="1 2">JCM 16330</strain>
    </source>
</reference>
<evidence type="ECO:0000313" key="1">
    <source>
        <dbReference type="EMBL" id="GAA0289645.1"/>
    </source>
</evidence>
<dbReference type="AlphaFoldDB" id="A0AAV3S4C2"/>
<accession>A0AAV3S4C2</accession>